<sequence>MSVLRGLFGFITSYAYHITDFVRTLLRQTTVLHFIRVFMPVRFFWLLRM</sequence>
<comment type="caution">
    <text evidence="1">The sequence shown here is derived from an EMBL/GenBank/DDBJ whole genome shotgun (WGS) entry which is preliminary data.</text>
</comment>
<evidence type="ECO:0000313" key="2">
    <source>
        <dbReference type="Proteomes" id="UP000004070"/>
    </source>
</evidence>
<accession>B9CLX8</accession>
<evidence type="ECO:0000313" key="1">
    <source>
        <dbReference type="EMBL" id="EEE17540.1"/>
    </source>
</evidence>
<dbReference type="EMBL" id="ACFE01000002">
    <property type="protein sequence ID" value="EEE17540.1"/>
    <property type="molecule type" value="Genomic_DNA"/>
</dbReference>
<gene>
    <name evidence="1" type="ORF">ATORI0001_1312</name>
</gene>
<name>B9CLX8_LANR4</name>
<protein>
    <submittedName>
        <fullName evidence="1">Uncharacterized protein</fullName>
    </submittedName>
</protein>
<reference evidence="1 2" key="1">
    <citation type="submission" date="2009-01" db="EMBL/GenBank/DDBJ databases">
        <authorList>
            <person name="Madupu R."/>
            <person name="Sebastian Y."/>
            <person name="Durkin A.S."/>
            <person name="Torralba M."/>
            <person name="Methe B."/>
            <person name="Sutton G.G."/>
            <person name="Strausberg R.L."/>
            <person name="Nelson K.E."/>
        </authorList>
    </citation>
    <scope>NUCLEOTIDE SEQUENCE [LARGE SCALE GENOMIC DNA]</scope>
    <source>
        <strain evidence="1 2">ATCC 49626</strain>
    </source>
</reference>
<dbReference type="Proteomes" id="UP000004070">
    <property type="component" value="Unassembled WGS sequence"/>
</dbReference>
<dbReference type="AlphaFoldDB" id="B9CLX8"/>
<organism evidence="1 2">
    <name type="scientific">Lancefieldella rimae (strain ATCC 49626 / DSM 7090 / CCUG 31168 / NBRC 15546 / VPI D140H-11A)</name>
    <name type="common">Atopobium rimae</name>
    <dbReference type="NCBI Taxonomy" id="553184"/>
    <lineage>
        <taxon>Bacteria</taxon>
        <taxon>Bacillati</taxon>
        <taxon>Actinomycetota</taxon>
        <taxon>Coriobacteriia</taxon>
        <taxon>Coriobacteriales</taxon>
        <taxon>Atopobiaceae</taxon>
        <taxon>Lancefieldella</taxon>
    </lineage>
</organism>
<proteinExistence type="predicted"/>